<dbReference type="Proteomes" id="UP000003994">
    <property type="component" value="Unassembled WGS sequence"/>
</dbReference>
<evidence type="ECO:0000313" key="1">
    <source>
        <dbReference type="EMBL" id="EJZ85051.1"/>
    </source>
</evidence>
<dbReference type="AlphaFoldDB" id="K0YNQ8"/>
<dbReference type="EMBL" id="AGWQ01000009">
    <property type="protein sequence ID" value="EJZ85051.1"/>
    <property type="molecule type" value="Genomic_DNA"/>
</dbReference>
<name>K0YNQ8_9ACTO</name>
<dbReference type="HOGENOM" id="CLU_2968981_0_0_11"/>
<protein>
    <submittedName>
        <fullName evidence="1">Uncharacterized protein</fullName>
    </submittedName>
</protein>
<keyword evidence="2" id="KW-1185">Reference proteome</keyword>
<gene>
    <name evidence="1" type="ORF">HMPREF9241_01631</name>
</gene>
<organism evidence="1 2">
    <name type="scientific">Schaalia turicensis ACS-279-V-Col4</name>
    <dbReference type="NCBI Taxonomy" id="883077"/>
    <lineage>
        <taxon>Bacteria</taxon>
        <taxon>Bacillati</taxon>
        <taxon>Actinomycetota</taxon>
        <taxon>Actinomycetes</taxon>
        <taxon>Actinomycetales</taxon>
        <taxon>Actinomycetaceae</taxon>
        <taxon>Schaalia</taxon>
    </lineage>
</organism>
<accession>K0YNQ8</accession>
<reference evidence="1 2" key="1">
    <citation type="submission" date="2012-07" db="EMBL/GenBank/DDBJ databases">
        <title>The Genome Sequence of Actinomyces turicensis ACS-279-V-COL4.</title>
        <authorList>
            <consortium name="The Broad Institute Genome Sequencing Platform"/>
            <person name="Earl A."/>
            <person name="Ward D."/>
            <person name="Feldgarden M."/>
            <person name="Gevers D."/>
            <person name="Saerens B."/>
            <person name="Vaneechoutte M."/>
            <person name="Walker B."/>
            <person name="Young S.K."/>
            <person name="Zeng Q."/>
            <person name="Gargeya S."/>
            <person name="Fitzgerald M."/>
            <person name="Haas B."/>
            <person name="Abouelleil A."/>
            <person name="Alvarado L."/>
            <person name="Arachchi H.M."/>
            <person name="Berlin A."/>
            <person name="Chapman S.B."/>
            <person name="Goldberg J."/>
            <person name="Griggs A."/>
            <person name="Gujja S."/>
            <person name="Hansen M."/>
            <person name="Howarth C."/>
            <person name="Imamovic A."/>
            <person name="Larimer J."/>
            <person name="McCowen C."/>
            <person name="Montmayeur A."/>
            <person name="Murphy C."/>
            <person name="Neiman D."/>
            <person name="Pearson M."/>
            <person name="Priest M."/>
            <person name="Roberts A."/>
            <person name="Saif S."/>
            <person name="Shea T."/>
            <person name="Sisk P."/>
            <person name="Sykes S."/>
            <person name="Wortman J."/>
            <person name="Nusbaum C."/>
            <person name="Birren B."/>
        </authorList>
    </citation>
    <scope>NUCLEOTIDE SEQUENCE [LARGE SCALE GENOMIC DNA]</scope>
    <source>
        <strain evidence="1 2">ACS-279-V-Col4</strain>
    </source>
</reference>
<proteinExistence type="predicted"/>
<comment type="caution">
    <text evidence="1">The sequence shown here is derived from an EMBL/GenBank/DDBJ whole genome shotgun (WGS) entry which is preliminary data.</text>
</comment>
<evidence type="ECO:0000313" key="2">
    <source>
        <dbReference type="Proteomes" id="UP000003994"/>
    </source>
</evidence>
<sequence length="58" mass="6526">MLHPPVERVKYAVMFTVVFSLTIPRLTIEGTMYKLKAEYKKVGTSIEVPTLLGSGDRI</sequence>